<dbReference type="RefSeq" id="WP_089379759.1">
    <property type="nucleotide sequence ID" value="NZ_FZNT01000001.1"/>
</dbReference>
<dbReference type="OrthoDB" id="9801375at2"/>
<proteinExistence type="predicted"/>
<sequence>MKYFLTYIFAFLVFSACKTKSVDSTPLFVKPTDSAITYQGRTGENETKTATEIYWSGSSIKINFEGTEVKAIFDDENGENYFNIIIDGVNFEVLKLKKGKETYVLADSLTKGKHSIEITKRNDWDYGTTLFYGFEIEGKVLEPDAENRLFIEFYGDSVTSGHGNEDYLGNDSSNGDVTNNYNAYAAITARYFNADYTCVVRSGIGVMVSWYNLIMPEMYDRLNPNNPNSKWDFTKKQPDIVVVNLFQNDYWIVNLPEHEEFKRRFGTDKPTEKDIVKSYADFIKTIRNLYPITSIVCVLGNMNITKNGSEWPNYVTEAVTSLNDANTYTCFVPYKDTPGHPKVAEHQIIANELINTIKNNNLNSSN</sequence>
<keyword evidence="2" id="KW-0378">Hydrolase</keyword>
<dbReference type="Proteomes" id="UP000198384">
    <property type="component" value="Unassembled WGS sequence"/>
</dbReference>
<name>A0A238VA22_9FLAO</name>
<dbReference type="SUPFAM" id="SSF52266">
    <property type="entry name" value="SGNH hydrolase"/>
    <property type="match status" value="1"/>
</dbReference>
<dbReference type="GO" id="GO:0052689">
    <property type="term" value="F:carboxylic ester hydrolase activity"/>
    <property type="evidence" value="ECO:0007669"/>
    <property type="project" value="InterPro"/>
</dbReference>
<organism evidence="2 3">
    <name type="scientific">Lutibacter agarilyticus</name>
    <dbReference type="NCBI Taxonomy" id="1109740"/>
    <lineage>
        <taxon>Bacteria</taxon>
        <taxon>Pseudomonadati</taxon>
        <taxon>Bacteroidota</taxon>
        <taxon>Flavobacteriia</taxon>
        <taxon>Flavobacteriales</taxon>
        <taxon>Flavobacteriaceae</taxon>
        <taxon>Lutibacter</taxon>
    </lineage>
</organism>
<dbReference type="CDD" id="cd01831">
    <property type="entry name" value="Endoglucanase_E_like"/>
    <property type="match status" value="1"/>
</dbReference>
<feature type="domain" description="Carbohydrate esterase 2 N-terminal" evidence="1">
    <location>
        <begin position="38"/>
        <end position="141"/>
    </location>
</feature>
<dbReference type="AlphaFoldDB" id="A0A238VA22"/>
<gene>
    <name evidence="2" type="ORF">SAMN06265371_10177</name>
</gene>
<dbReference type="Gene3D" id="2.60.120.260">
    <property type="entry name" value="Galactose-binding domain-like"/>
    <property type="match status" value="1"/>
</dbReference>
<evidence type="ECO:0000259" key="1">
    <source>
        <dbReference type="Pfam" id="PF17996"/>
    </source>
</evidence>
<dbReference type="Gene3D" id="3.40.50.1110">
    <property type="entry name" value="SGNH hydrolase"/>
    <property type="match status" value="1"/>
</dbReference>
<dbReference type="PROSITE" id="PS51257">
    <property type="entry name" value="PROKAR_LIPOPROTEIN"/>
    <property type="match status" value="1"/>
</dbReference>
<reference evidence="2 3" key="1">
    <citation type="submission" date="2017-06" db="EMBL/GenBank/DDBJ databases">
        <authorList>
            <person name="Kim H.J."/>
            <person name="Triplett B.A."/>
        </authorList>
    </citation>
    <scope>NUCLEOTIDE SEQUENCE [LARGE SCALE GENOMIC DNA]</scope>
    <source>
        <strain evidence="2 3">DSM 29150</strain>
    </source>
</reference>
<dbReference type="InterPro" id="IPR036514">
    <property type="entry name" value="SGNH_hydro_sf"/>
</dbReference>
<dbReference type="PANTHER" id="PTHR37834">
    <property type="entry name" value="GDSL-LIKE LIPASE/ACYLHYDROLASE DOMAIN PROTEIN (AFU_ORTHOLOGUE AFUA_2G00620)"/>
    <property type="match status" value="1"/>
</dbReference>
<dbReference type="Pfam" id="PF17996">
    <property type="entry name" value="CE2_N"/>
    <property type="match status" value="1"/>
</dbReference>
<protein>
    <submittedName>
        <fullName evidence="2">GDSL-like Lipase/Acylhydrolase family protein</fullName>
    </submittedName>
</protein>
<dbReference type="InterPro" id="IPR040794">
    <property type="entry name" value="CE2_N"/>
</dbReference>
<keyword evidence="3" id="KW-1185">Reference proteome</keyword>
<dbReference type="InterPro" id="IPR037461">
    <property type="entry name" value="CtCE2-like_dom"/>
</dbReference>
<accession>A0A238VA22</accession>
<dbReference type="PANTHER" id="PTHR37834:SF2">
    <property type="entry name" value="ESTERASE, SGNH HYDROLASE-TYPE"/>
    <property type="match status" value="1"/>
</dbReference>
<evidence type="ECO:0000313" key="3">
    <source>
        <dbReference type="Proteomes" id="UP000198384"/>
    </source>
</evidence>
<evidence type="ECO:0000313" key="2">
    <source>
        <dbReference type="EMBL" id="SNR30897.1"/>
    </source>
</evidence>
<dbReference type="EMBL" id="FZNT01000001">
    <property type="protein sequence ID" value="SNR30897.1"/>
    <property type="molecule type" value="Genomic_DNA"/>
</dbReference>
<dbReference type="InterPro" id="IPR052762">
    <property type="entry name" value="PCW_deacetylase/CE"/>
</dbReference>